<dbReference type="GeneID" id="5489262"/>
<gene>
    <name evidence="1" type="ORF">SS1G_05750</name>
</gene>
<dbReference type="AlphaFoldDB" id="A7EKA3"/>
<keyword evidence="2" id="KW-1185">Reference proteome</keyword>
<organism evidence="1 2">
    <name type="scientific">Sclerotinia sclerotiorum (strain ATCC 18683 / 1980 / Ss-1)</name>
    <name type="common">White mold</name>
    <name type="synonym">Whetzelinia sclerotiorum</name>
    <dbReference type="NCBI Taxonomy" id="665079"/>
    <lineage>
        <taxon>Eukaryota</taxon>
        <taxon>Fungi</taxon>
        <taxon>Dikarya</taxon>
        <taxon>Ascomycota</taxon>
        <taxon>Pezizomycotina</taxon>
        <taxon>Leotiomycetes</taxon>
        <taxon>Helotiales</taxon>
        <taxon>Sclerotiniaceae</taxon>
        <taxon>Sclerotinia</taxon>
    </lineage>
</organism>
<dbReference type="HOGENOM" id="CLU_3125941_0_0_1"/>
<name>A7EKA3_SCLS1</name>
<sequence length="50" mass="5549">MIDKRCADGTSTCDNGNSKAQTYHATGKWQSLLTVEMGIKIRTPMGKYLK</sequence>
<evidence type="ECO:0000313" key="1">
    <source>
        <dbReference type="EMBL" id="EDO03269.1"/>
    </source>
</evidence>
<accession>A7EKA3</accession>
<dbReference type="InParanoid" id="A7EKA3"/>
<proteinExistence type="predicted"/>
<dbReference type="EMBL" id="CH476627">
    <property type="protein sequence ID" value="EDO03269.1"/>
    <property type="molecule type" value="Genomic_DNA"/>
</dbReference>
<reference evidence="2" key="1">
    <citation type="journal article" date="2011" name="PLoS Genet.">
        <title>Genomic analysis of the necrotrophic fungal pathogens Sclerotinia sclerotiorum and Botrytis cinerea.</title>
        <authorList>
            <person name="Amselem J."/>
            <person name="Cuomo C.A."/>
            <person name="van Kan J.A."/>
            <person name="Viaud M."/>
            <person name="Benito E.P."/>
            <person name="Couloux A."/>
            <person name="Coutinho P.M."/>
            <person name="de Vries R.P."/>
            <person name="Dyer P.S."/>
            <person name="Fillinger S."/>
            <person name="Fournier E."/>
            <person name="Gout L."/>
            <person name="Hahn M."/>
            <person name="Kohn L."/>
            <person name="Lapalu N."/>
            <person name="Plummer K.M."/>
            <person name="Pradier J.M."/>
            <person name="Quevillon E."/>
            <person name="Sharon A."/>
            <person name="Simon A."/>
            <person name="ten Have A."/>
            <person name="Tudzynski B."/>
            <person name="Tudzynski P."/>
            <person name="Wincker P."/>
            <person name="Andrew M."/>
            <person name="Anthouard V."/>
            <person name="Beever R.E."/>
            <person name="Beffa R."/>
            <person name="Benoit I."/>
            <person name="Bouzid O."/>
            <person name="Brault B."/>
            <person name="Chen Z."/>
            <person name="Choquer M."/>
            <person name="Collemare J."/>
            <person name="Cotton P."/>
            <person name="Danchin E.G."/>
            <person name="Da Silva C."/>
            <person name="Gautier A."/>
            <person name="Giraud C."/>
            <person name="Giraud T."/>
            <person name="Gonzalez C."/>
            <person name="Grossetete S."/>
            <person name="Guldener U."/>
            <person name="Henrissat B."/>
            <person name="Howlett B.J."/>
            <person name="Kodira C."/>
            <person name="Kretschmer M."/>
            <person name="Lappartient A."/>
            <person name="Leroch M."/>
            <person name="Levis C."/>
            <person name="Mauceli E."/>
            <person name="Neuveglise C."/>
            <person name="Oeser B."/>
            <person name="Pearson M."/>
            <person name="Poulain J."/>
            <person name="Poussereau N."/>
            <person name="Quesneville H."/>
            <person name="Rascle C."/>
            <person name="Schumacher J."/>
            <person name="Segurens B."/>
            <person name="Sexton A."/>
            <person name="Silva E."/>
            <person name="Sirven C."/>
            <person name="Soanes D.M."/>
            <person name="Talbot N.J."/>
            <person name="Templeton M."/>
            <person name="Yandava C."/>
            <person name="Yarden O."/>
            <person name="Zeng Q."/>
            <person name="Rollins J.A."/>
            <person name="Lebrun M.H."/>
            <person name="Dickman M."/>
        </authorList>
    </citation>
    <scope>NUCLEOTIDE SEQUENCE [LARGE SCALE GENOMIC DNA]</scope>
    <source>
        <strain evidence="2">ATCC 18683 / 1980 / Ss-1</strain>
    </source>
</reference>
<evidence type="ECO:0000313" key="2">
    <source>
        <dbReference type="Proteomes" id="UP000001312"/>
    </source>
</evidence>
<dbReference type="RefSeq" id="XP_001592828.1">
    <property type="nucleotide sequence ID" value="XM_001592778.1"/>
</dbReference>
<dbReference type="KEGG" id="ssl:SS1G_05750"/>
<protein>
    <submittedName>
        <fullName evidence="1">Uncharacterized protein</fullName>
    </submittedName>
</protein>
<dbReference type="Proteomes" id="UP000001312">
    <property type="component" value="Unassembled WGS sequence"/>
</dbReference>